<dbReference type="EMBL" id="CP005385">
    <property type="protein sequence ID" value="AGK04923.1"/>
    <property type="molecule type" value="Genomic_DNA"/>
</dbReference>
<reference evidence="2" key="2">
    <citation type="submission" date="2013-04" db="EMBL/GenBank/DDBJ databases">
        <title>Non-Hybrid, Finished Microbial Genome Assemblies from Long-Read SMRT Sequencing Data.</title>
        <authorList>
            <person name="Klammer A."/>
            <person name="Drake J."/>
            <person name="Heiner C."/>
            <person name="Clum A."/>
            <person name="Copeland A."/>
            <person name="Huddleston J."/>
            <person name="Eichler E."/>
            <person name="Turner S.W."/>
        </authorList>
    </citation>
    <scope>NUCLEOTIDE SEQUENCE</scope>
    <source>
        <strain evidence="2">DSM 1279</strain>
    </source>
</reference>
<dbReference type="RefSeq" id="WP_013015122.1">
    <property type="nucleotide sequence ID" value="NC_013946.1"/>
</dbReference>
<name>D3PPL0_MEIRD</name>
<dbReference type="STRING" id="504728.K649_08140"/>
<evidence type="ECO:0000313" key="4">
    <source>
        <dbReference type="Proteomes" id="UP000013026"/>
    </source>
</evidence>
<dbReference type="EMBL" id="CP001743">
    <property type="protein sequence ID" value="ADD29624.1"/>
    <property type="molecule type" value="Genomic_DNA"/>
</dbReference>
<dbReference type="Proteomes" id="UP000013026">
    <property type="component" value="Chromosome"/>
</dbReference>
<organism evidence="2 4">
    <name type="scientific">Meiothermus ruber (strain ATCC 35948 / DSM 1279 / VKM B-1258 / 21)</name>
    <name type="common">Thermus ruber</name>
    <dbReference type="NCBI Taxonomy" id="504728"/>
    <lineage>
        <taxon>Bacteria</taxon>
        <taxon>Thermotogati</taxon>
        <taxon>Deinococcota</taxon>
        <taxon>Deinococci</taxon>
        <taxon>Thermales</taxon>
        <taxon>Thermaceae</taxon>
        <taxon>Meiothermus</taxon>
    </lineage>
</organism>
<evidence type="ECO:0000313" key="1">
    <source>
        <dbReference type="EMBL" id="ADD29624.1"/>
    </source>
</evidence>
<evidence type="ECO:0000313" key="2">
    <source>
        <dbReference type="EMBL" id="AGK04923.1"/>
    </source>
</evidence>
<reference evidence="1 3" key="1">
    <citation type="journal article" date="2010" name="Stand. Genomic Sci.">
        <title>Complete genome sequence of Meiothermus ruber type strain (21).</title>
        <authorList>
            <person name="Tindall B.J."/>
            <person name="Sikorski J."/>
            <person name="Lucas S."/>
            <person name="Goltsman E."/>
            <person name="Copeland A."/>
            <person name="Glavina Del Rio T."/>
            <person name="Nolan M."/>
            <person name="Tice H."/>
            <person name="Cheng J.F."/>
            <person name="Han C."/>
            <person name="Pitluck S."/>
            <person name="Liolios K."/>
            <person name="Ivanova N."/>
            <person name="Mavromatis K."/>
            <person name="Ovchinnikova G."/>
            <person name="Pati A."/>
            <person name="Fahnrich R."/>
            <person name="Goodwin L."/>
            <person name="Chen A."/>
            <person name="Palaniappan K."/>
            <person name="Land M."/>
            <person name="Hauser L."/>
            <person name="Chang Y.J."/>
            <person name="Jeffries C.D."/>
            <person name="Rohde M."/>
            <person name="Goker M."/>
            <person name="Woyke T."/>
            <person name="Bristow J."/>
            <person name="Eisen J.A."/>
            <person name="Markowitz V."/>
            <person name="Hugenholtz P."/>
            <person name="Kyrpides N.C."/>
            <person name="Klenk H.P."/>
            <person name="Lapidus A."/>
        </authorList>
    </citation>
    <scope>NUCLEOTIDE SEQUENCE [LARGE SCALE GENOMIC DNA]</scope>
    <source>
        <strain evidence="3">ATCC 35948 / DSM 1279 / VKM B-1258 / 21</strain>
        <strain evidence="1">DSM 1279</strain>
    </source>
</reference>
<reference evidence="2 4" key="3">
    <citation type="submission" date="2013-04" db="EMBL/GenBank/DDBJ databases">
        <authorList>
            <person name="Chin J."/>
            <person name="Alexander D.H."/>
            <person name="Marks P."/>
            <person name="Korlach J."/>
            <person name="Clum A."/>
            <person name="Copeland A."/>
        </authorList>
    </citation>
    <scope>NUCLEOTIDE SEQUENCE [LARGE SCALE GENOMIC DNA]</scope>
    <source>
        <strain evidence="4">ATCC 35948 / DSM 1279 / VKM B-1258 / 21</strain>
        <strain evidence="2">DSM 1279</strain>
    </source>
</reference>
<sequence length="50" mass="5375">MASTLQAIAIQTAAASRLWIAVQARLFEVQARQAPHRRAPPMEGVLYGAG</sequence>
<dbReference type="PATRIC" id="fig|504728.9.peg.1678"/>
<protein>
    <submittedName>
        <fullName evidence="2">Uncharacterized protein</fullName>
    </submittedName>
</protein>
<dbReference type="AlphaFoldDB" id="D3PPL0"/>
<gene>
    <name evidence="1" type="ordered locus">Mrub_2877</name>
    <name evidence="2" type="ORF">K649_08140</name>
</gene>
<accession>D3PPL0</accession>
<dbReference type="KEGG" id="mre:K649_08140"/>
<proteinExistence type="predicted"/>
<evidence type="ECO:0000313" key="3">
    <source>
        <dbReference type="Proteomes" id="UP000006655"/>
    </source>
</evidence>
<keyword evidence="3" id="KW-1185">Reference proteome</keyword>
<dbReference type="KEGG" id="mrb:Mrub_2877"/>
<dbReference type="Proteomes" id="UP000006655">
    <property type="component" value="Chromosome"/>
</dbReference>